<evidence type="ECO:0000256" key="2">
    <source>
        <dbReference type="ARBA" id="ARBA00022977"/>
    </source>
</evidence>
<comment type="pathway">
    <text evidence="1">Cofactor biosynthesis; thiamine diphosphate biosynthesis.</text>
</comment>
<dbReference type="SUPFAM" id="SSF54373">
    <property type="entry name" value="FAD-linked reductases, C-terminal domain"/>
    <property type="match status" value="1"/>
</dbReference>
<dbReference type="InterPro" id="IPR006076">
    <property type="entry name" value="FAD-dep_OxRdtase"/>
</dbReference>
<dbReference type="EMBL" id="BAAAYN010000014">
    <property type="protein sequence ID" value="GAA3386242.1"/>
    <property type="molecule type" value="Genomic_DNA"/>
</dbReference>
<evidence type="ECO:0000313" key="7">
    <source>
        <dbReference type="EMBL" id="GAA3386242.1"/>
    </source>
</evidence>
<dbReference type="NCBIfam" id="TIGR02352">
    <property type="entry name" value="thiamin_ThiO"/>
    <property type="match status" value="1"/>
</dbReference>
<dbReference type="PANTHER" id="PTHR13847:SF289">
    <property type="entry name" value="GLYCINE OXIDASE"/>
    <property type="match status" value="1"/>
</dbReference>
<dbReference type="EC" id="1.4.3.19" evidence="5"/>
<sequence length="375" mass="38322">MTGSARRTRVTVIGGGVIGLSCAWRLARAGTDVTLVELDPEQGASRIAAGMLAPITEAHPTEPGLLATGRLSVDAWPQFAAELADTGIDPGYTTTGTLVVGYSADDLAALEELAARLATLGIDVERLTGSACRRYEPALAPGVRGGLSVPGDHSVDNRAVLRGLQAAVAVAGVRVVAEGTGETTGADVTVVAAGAWTPLLVPALADLVRPARGENVRLTAGRHTPVLTRTVRALVDGRAVYLVPRSTGELVVGATQDEVGFDRTVTAGGIHRLLTDARRALPTIDEYALAETSAGLRPMSADGAPLVGWISDDTVVATGHGRNGILLAPLTAALVTQLVTGVGGAPDAEVVRAFAPDRFASGTRRAAHPTGGGTR</sequence>
<name>A0ABP6SVQ3_9ACTN</name>
<evidence type="ECO:0000256" key="5">
    <source>
        <dbReference type="ARBA" id="ARBA00050018"/>
    </source>
</evidence>
<dbReference type="RefSeq" id="WP_345728013.1">
    <property type="nucleotide sequence ID" value="NZ_BAAAYN010000014.1"/>
</dbReference>
<reference evidence="8" key="1">
    <citation type="journal article" date="2019" name="Int. J. Syst. Evol. Microbiol.">
        <title>The Global Catalogue of Microorganisms (GCM) 10K type strain sequencing project: providing services to taxonomists for standard genome sequencing and annotation.</title>
        <authorList>
            <consortium name="The Broad Institute Genomics Platform"/>
            <consortium name="The Broad Institute Genome Sequencing Center for Infectious Disease"/>
            <person name="Wu L."/>
            <person name="Ma J."/>
        </authorList>
    </citation>
    <scope>NUCLEOTIDE SEQUENCE [LARGE SCALE GENOMIC DNA]</scope>
    <source>
        <strain evidence="8">JCM 9458</strain>
    </source>
</reference>
<evidence type="ECO:0000256" key="1">
    <source>
        <dbReference type="ARBA" id="ARBA00004948"/>
    </source>
</evidence>
<dbReference type="Gene3D" id="3.50.50.60">
    <property type="entry name" value="FAD/NAD(P)-binding domain"/>
    <property type="match status" value="1"/>
</dbReference>
<dbReference type="InterPro" id="IPR036188">
    <property type="entry name" value="FAD/NAD-bd_sf"/>
</dbReference>
<dbReference type="Pfam" id="PF01266">
    <property type="entry name" value="DAO"/>
    <property type="match status" value="1"/>
</dbReference>
<keyword evidence="2" id="KW-0784">Thiamine biosynthesis</keyword>
<organism evidence="7 8">
    <name type="scientific">Cryptosporangium minutisporangium</name>
    <dbReference type="NCBI Taxonomy" id="113569"/>
    <lineage>
        <taxon>Bacteria</taxon>
        <taxon>Bacillati</taxon>
        <taxon>Actinomycetota</taxon>
        <taxon>Actinomycetes</taxon>
        <taxon>Cryptosporangiales</taxon>
        <taxon>Cryptosporangiaceae</taxon>
        <taxon>Cryptosporangium</taxon>
    </lineage>
</organism>
<evidence type="ECO:0000313" key="8">
    <source>
        <dbReference type="Proteomes" id="UP001501676"/>
    </source>
</evidence>
<evidence type="ECO:0000256" key="3">
    <source>
        <dbReference type="ARBA" id="ARBA00023002"/>
    </source>
</evidence>
<dbReference type="PROSITE" id="PS51257">
    <property type="entry name" value="PROKAR_LIPOPROTEIN"/>
    <property type="match status" value="1"/>
</dbReference>
<keyword evidence="8" id="KW-1185">Reference proteome</keyword>
<proteinExistence type="predicted"/>
<keyword evidence="3" id="KW-0560">Oxidoreductase</keyword>
<comment type="catalytic activity">
    <reaction evidence="4">
        <text>glycine + O2 + H2O = glyoxylate + H2O2 + NH4(+)</text>
        <dbReference type="Rhea" id="RHEA:11532"/>
        <dbReference type="ChEBI" id="CHEBI:15377"/>
        <dbReference type="ChEBI" id="CHEBI:15379"/>
        <dbReference type="ChEBI" id="CHEBI:16240"/>
        <dbReference type="ChEBI" id="CHEBI:28938"/>
        <dbReference type="ChEBI" id="CHEBI:36655"/>
        <dbReference type="ChEBI" id="CHEBI:57305"/>
        <dbReference type="EC" id="1.4.3.19"/>
    </reaction>
</comment>
<dbReference type="Gene3D" id="3.30.9.10">
    <property type="entry name" value="D-Amino Acid Oxidase, subunit A, domain 2"/>
    <property type="match status" value="1"/>
</dbReference>
<gene>
    <name evidence="7" type="primary">thiO</name>
    <name evidence="7" type="ORF">GCM10020369_22840</name>
</gene>
<dbReference type="SUPFAM" id="SSF51905">
    <property type="entry name" value="FAD/NAD(P)-binding domain"/>
    <property type="match status" value="1"/>
</dbReference>
<evidence type="ECO:0000256" key="4">
    <source>
        <dbReference type="ARBA" id="ARBA00049872"/>
    </source>
</evidence>
<dbReference type="InterPro" id="IPR012727">
    <property type="entry name" value="Gly_oxidase_ThiO"/>
</dbReference>
<accession>A0ABP6SVQ3</accession>
<dbReference type="PANTHER" id="PTHR13847">
    <property type="entry name" value="SARCOSINE DEHYDROGENASE-RELATED"/>
    <property type="match status" value="1"/>
</dbReference>
<feature type="domain" description="FAD dependent oxidoreductase" evidence="6">
    <location>
        <begin position="9"/>
        <end position="338"/>
    </location>
</feature>
<protein>
    <recommendedName>
        <fullName evidence="5">glycine oxidase</fullName>
        <ecNumber evidence="5">1.4.3.19</ecNumber>
    </recommendedName>
</protein>
<dbReference type="Proteomes" id="UP001501676">
    <property type="component" value="Unassembled WGS sequence"/>
</dbReference>
<comment type="caution">
    <text evidence="7">The sequence shown here is derived from an EMBL/GenBank/DDBJ whole genome shotgun (WGS) entry which is preliminary data.</text>
</comment>
<evidence type="ECO:0000259" key="6">
    <source>
        <dbReference type="Pfam" id="PF01266"/>
    </source>
</evidence>